<organism evidence="2 3">
    <name type="scientific">Corchorus olitorius</name>
    <dbReference type="NCBI Taxonomy" id="93759"/>
    <lineage>
        <taxon>Eukaryota</taxon>
        <taxon>Viridiplantae</taxon>
        <taxon>Streptophyta</taxon>
        <taxon>Embryophyta</taxon>
        <taxon>Tracheophyta</taxon>
        <taxon>Spermatophyta</taxon>
        <taxon>Magnoliopsida</taxon>
        <taxon>eudicotyledons</taxon>
        <taxon>Gunneridae</taxon>
        <taxon>Pentapetalae</taxon>
        <taxon>rosids</taxon>
        <taxon>malvids</taxon>
        <taxon>Malvales</taxon>
        <taxon>Malvaceae</taxon>
        <taxon>Grewioideae</taxon>
        <taxon>Apeibeae</taxon>
        <taxon>Corchorus</taxon>
    </lineage>
</organism>
<comment type="caution">
    <text evidence="2">The sequence shown here is derived from an EMBL/GenBank/DDBJ whole genome shotgun (WGS) entry which is preliminary data.</text>
</comment>
<protein>
    <submittedName>
        <fullName evidence="2">Uncharacterized protein</fullName>
    </submittedName>
</protein>
<sequence length="48" mass="5190">MAKHDITSILLCAHDTRILVGGQGKGKSKSKGKSKRGENGRGRQERAK</sequence>
<reference evidence="3" key="1">
    <citation type="submission" date="2013-09" db="EMBL/GenBank/DDBJ databases">
        <title>Corchorus olitorius genome sequencing.</title>
        <authorList>
            <person name="Alam M."/>
            <person name="Haque M.S."/>
            <person name="Islam M.S."/>
            <person name="Emdad E.M."/>
            <person name="Islam M.M."/>
            <person name="Ahmed B."/>
            <person name="Halim A."/>
            <person name="Hossen Q.M.M."/>
            <person name="Hossain M.Z."/>
            <person name="Ahmed R."/>
            <person name="Khan M.M."/>
            <person name="Islam R."/>
            <person name="Rashid M.M."/>
            <person name="Khan S.A."/>
            <person name="Rahman M.S."/>
            <person name="Alam M."/>
            <person name="Yahiya A.S."/>
            <person name="Khan M.S."/>
            <person name="Azam M.S."/>
            <person name="Haque T."/>
            <person name="Lashkar M.Z.H."/>
            <person name="Akhand A.I."/>
            <person name="Morshed G."/>
            <person name="Roy S."/>
            <person name="Uddin K.S."/>
            <person name="Rabeya T."/>
            <person name="Hossain A.S."/>
            <person name="Chowdhury A."/>
            <person name="Snigdha A.R."/>
            <person name="Mortoza M.S."/>
            <person name="Matin S.A."/>
            <person name="Hoque S.M.E."/>
            <person name="Islam M.K."/>
            <person name="Roy D.K."/>
            <person name="Haider R."/>
            <person name="Moosa M.M."/>
            <person name="Elias S.M."/>
            <person name="Hasan A.M."/>
            <person name="Jahan S."/>
            <person name="Shafiuddin M."/>
            <person name="Mahmood N."/>
            <person name="Shommy N.S."/>
        </authorList>
    </citation>
    <scope>NUCLEOTIDE SEQUENCE [LARGE SCALE GENOMIC DNA]</scope>
    <source>
        <strain evidence="3">cv. O-4</strain>
    </source>
</reference>
<dbReference type="AlphaFoldDB" id="A0A1R3IG32"/>
<evidence type="ECO:0000313" key="2">
    <source>
        <dbReference type="EMBL" id="OMO81534.1"/>
    </source>
</evidence>
<evidence type="ECO:0000313" key="3">
    <source>
        <dbReference type="Proteomes" id="UP000187203"/>
    </source>
</evidence>
<keyword evidence="3" id="KW-1185">Reference proteome</keyword>
<evidence type="ECO:0000256" key="1">
    <source>
        <dbReference type="SAM" id="MobiDB-lite"/>
    </source>
</evidence>
<dbReference type="EMBL" id="AWUE01018259">
    <property type="protein sequence ID" value="OMO81534.1"/>
    <property type="molecule type" value="Genomic_DNA"/>
</dbReference>
<feature type="compositionally biased region" description="Basic and acidic residues" evidence="1">
    <location>
        <begin position="35"/>
        <end position="48"/>
    </location>
</feature>
<gene>
    <name evidence="2" type="ORF">COLO4_23529</name>
</gene>
<proteinExistence type="predicted"/>
<name>A0A1R3IG32_9ROSI</name>
<accession>A0A1R3IG32</accession>
<dbReference type="Proteomes" id="UP000187203">
    <property type="component" value="Unassembled WGS sequence"/>
</dbReference>
<feature type="region of interest" description="Disordered" evidence="1">
    <location>
        <begin position="19"/>
        <end position="48"/>
    </location>
</feature>